<feature type="region of interest" description="Disordered" evidence="1">
    <location>
        <begin position="1"/>
        <end position="43"/>
    </location>
</feature>
<evidence type="ECO:0000256" key="1">
    <source>
        <dbReference type="SAM" id="MobiDB-lite"/>
    </source>
</evidence>
<feature type="non-terminal residue" evidence="2">
    <location>
        <position position="1"/>
    </location>
</feature>
<dbReference type="EMBL" id="CP144695">
    <property type="protein sequence ID" value="WVZ07176.1"/>
    <property type="molecule type" value="Genomic_DNA"/>
</dbReference>
<keyword evidence="3" id="KW-1185">Reference proteome</keyword>
<accession>A0AAQ3NDT4</accession>
<name>A0AAQ3NDT4_VIGMU</name>
<proteinExistence type="predicted"/>
<feature type="compositionally biased region" description="Polar residues" evidence="1">
    <location>
        <begin position="112"/>
        <end position="122"/>
    </location>
</feature>
<organism evidence="2 3">
    <name type="scientific">Vigna mungo</name>
    <name type="common">Black gram</name>
    <name type="synonym">Phaseolus mungo</name>
    <dbReference type="NCBI Taxonomy" id="3915"/>
    <lineage>
        <taxon>Eukaryota</taxon>
        <taxon>Viridiplantae</taxon>
        <taxon>Streptophyta</taxon>
        <taxon>Embryophyta</taxon>
        <taxon>Tracheophyta</taxon>
        <taxon>Spermatophyta</taxon>
        <taxon>Magnoliopsida</taxon>
        <taxon>eudicotyledons</taxon>
        <taxon>Gunneridae</taxon>
        <taxon>Pentapetalae</taxon>
        <taxon>rosids</taxon>
        <taxon>fabids</taxon>
        <taxon>Fabales</taxon>
        <taxon>Fabaceae</taxon>
        <taxon>Papilionoideae</taxon>
        <taxon>50 kb inversion clade</taxon>
        <taxon>NPAAA clade</taxon>
        <taxon>indigoferoid/millettioid clade</taxon>
        <taxon>Phaseoleae</taxon>
        <taxon>Vigna</taxon>
    </lineage>
</organism>
<evidence type="ECO:0000313" key="3">
    <source>
        <dbReference type="Proteomes" id="UP001374535"/>
    </source>
</evidence>
<gene>
    <name evidence="2" type="ORF">V8G54_020522</name>
</gene>
<evidence type="ECO:0000313" key="2">
    <source>
        <dbReference type="EMBL" id="WVZ07176.1"/>
    </source>
</evidence>
<dbReference type="Proteomes" id="UP001374535">
    <property type="component" value="Chromosome 6"/>
</dbReference>
<feature type="region of interest" description="Disordered" evidence="1">
    <location>
        <begin position="65"/>
        <end position="122"/>
    </location>
</feature>
<protein>
    <submittedName>
        <fullName evidence="2">Uncharacterized protein</fullName>
    </submittedName>
</protein>
<sequence>GKSTKGGALVDTFEGDESGENEDKRQQESKDEDGVEEGSIGNVASCDLDLHQVNKPIVVAARYRDASHARREVKLHRRSRSPTAATTLPPPPQPQNDNDNPHAHTITFPLFRSQNHTPYPTL</sequence>
<reference evidence="2 3" key="1">
    <citation type="journal article" date="2023" name="Life. Sci Alliance">
        <title>Evolutionary insights into 3D genome organization and epigenetic landscape of Vigna mungo.</title>
        <authorList>
            <person name="Junaid A."/>
            <person name="Singh B."/>
            <person name="Bhatia S."/>
        </authorList>
    </citation>
    <scope>NUCLEOTIDE SEQUENCE [LARGE SCALE GENOMIC DNA]</scope>
    <source>
        <strain evidence="2">Urdbean</strain>
    </source>
</reference>
<dbReference type="AlphaFoldDB" id="A0AAQ3NDT4"/>